<proteinExistence type="predicted"/>
<dbReference type="AlphaFoldDB" id="K1PZM0"/>
<reference evidence="1" key="1">
    <citation type="journal article" date="2012" name="Nature">
        <title>The oyster genome reveals stress adaptation and complexity of shell formation.</title>
        <authorList>
            <person name="Zhang G."/>
            <person name="Fang X."/>
            <person name="Guo X."/>
            <person name="Li L."/>
            <person name="Luo R."/>
            <person name="Xu F."/>
            <person name="Yang P."/>
            <person name="Zhang L."/>
            <person name="Wang X."/>
            <person name="Qi H."/>
            <person name="Xiong Z."/>
            <person name="Que H."/>
            <person name="Xie Y."/>
            <person name="Holland P.W."/>
            <person name="Paps J."/>
            <person name="Zhu Y."/>
            <person name="Wu F."/>
            <person name="Chen Y."/>
            <person name="Wang J."/>
            <person name="Peng C."/>
            <person name="Meng J."/>
            <person name="Yang L."/>
            <person name="Liu J."/>
            <person name="Wen B."/>
            <person name="Zhang N."/>
            <person name="Huang Z."/>
            <person name="Zhu Q."/>
            <person name="Feng Y."/>
            <person name="Mount A."/>
            <person name="Hedgecock D."/>
            <person name="Xu Z."/>
            <person name="Liu Y."/>
            <person name="Domazet-Loso T."/>
            <person name="Du Y."/>
            <person name="Sun X."/>
            <person name="Zhang S."/>
            <person name="Liu B."/>
            <person name="Cheng P."/>
            <person name="Jiang X."/>
            <person name="Li J."/>
            <person name="Fan D."/>
            <person name="Wang W."/>
            <person name="Fu W."/>
            <person name="Wang T."/>
            <person name="Wang B."/>
            <person name="Zhang J."/>
            <person name="Peng Z."/>
            <person name="Li Y."/>
            <person name="Li N."/>
            <person name="Wang J."/>
            <person name="Chen M."/>
            <person name="He Y."/>
            <person name="Tan F."/>
            <person name="Song X."/>
            <person name="Zheng Q."/>
            <person name="Huang R."/>
            <person name="Yang H."/>
            <person name="Du X."/>
            <person name="Chen L."/>
            <person name="Yang M."/>
            <person name="Gaffney P.M."/>
            <person name="Wang S."/>
            <person name="Luo L."/>
            <person name="She Z."/>
            <person name="Ming Y."/>
            <person name="Huang W."/>
            <person name="Zhang S."/>
            <person name="Huang B."/>
            <person name="Zhang Y."/>
            <person name="Qu T."/>
            <person name="Ni P."/>
            <person name="Miao G."/>
            <person name="Wang J."/>
            <person name="Wang Q."/>
            <person name="Steinberg C.E."/>
            <person name="Wang H."/>
            <person name="Li N."/>
            <person name="Qian L."/>
            <person name="Zhang G."/>
            <person name="Li Y."/>
            <person name="Yang H."/>
            <person name="Liu X."/>
            <person name="Wang J."/>
            <person name="Yin Y."/>
            <person name="Wang J."/>
        </authorList>
    </citation>
    <scope>NUCLEOTIDE SEQUENCE [LARGE SCALE GENOMIC DNA]</scope>
    <source>
        <strain evidence="1">05x7-T-G4-1.051#20</strain>
    </source>
</reference>
<dbReference type="HOGENOM" id="CLU_360260_0_0_1"/>
<sequence length="777" mass="87808">MHSPAQFYTSVYIRFTVKNNTFERQHEIRINSEALNNEKEIHHGTCTFPTYLMGEWTSAERGSLSITTDSIYNYKVYIPSADPNNPTIDYYNFTCLTEVNANRFTIRSMNFNVLFGTNVFFYICLDIYNVNDQLNYYYHATDAVEDDVIQTLCPNALQMVYSNITFTSHSGTTENCVTAEMDGCTNKTMLNFTQGDCTEKTLSDGGIYTCIFSKTVDSQLYLSVWNNDDTLTSSTYRFSCFTPVKLYSPVPTTEAPFVADLNYLFILLGLFIIFLVVVIVMLTKRLKLYLKRKKEEKPIDVRKGEKVGLQHFDPKKSLMINSPRPVNYFRPKRAIQIVPLFKPGFSTDEFSIHPPPKITCIYTDSIVDYMRGRMPRRPDGISLYSFDSAIFRARSPFSTISILSTDDDDVSFGSESSQSASSCQLPEDLRGVWISSDKGFLRMGESVIHNYPVTLPGTSSIDLQCTENNGTHFMFKSSQDIDVFSIEVSVYTCMSFVQVTQNNYIYYIGTPVDPMVGERVFANSNELNVTMTDVCTALNTENNMYSLIKNVTSEAIVKTNCPSILRNSFASLTVEENGVQNACGNGVINGCLGSTEVVISTGLSCHSNSFISDQLSLTCLFHRKIGDVIYLYSWTEDVSYQTTTTHGFICMEITQDAEWTTFRLFNDTCSDVSPSLNFLTLKSNLTTDTCQPTTQAPPPNRNTNHANRPKMKASTNWAIYFAIVVCIIIIIGFIFIIIKFFRKQMCDFFGKKPPPQERAVSFTNIEAKSTETLDTQT</sequence>
<accession>K1PZM0</accession>
<evidence type="ECO:0000313" key="1">
    <source>
        <dbReference type="EMBL" id="EKC22010.1"/>
    </source>
</evidence>
<protein>
    <submittedName>
        <fullName evidence="1">Uncharacterized protein</fullName>
    </submittedName>
</protein>
<gene>
    <name evidence="1" type="ORF">CGI_10002949</name>
</gene>
<name>K1PZM0_MAGGI</name>
<organism evidence="1">
    <name type="scientific">Magallana gigas</name>
    <name type="common">Pacific oyster</name>
    <name type="synonym">Crassostrea gigas</name>
    <dbReference type="NCBI Taxonomy" id="29159"/>
    <lineage>
        <taxon>Eukaryota</taxon>
        <taxon>Metazoa</taxon>
        <taxon>Spiralia</taxon>
        <taxon>Lophotrochozoa</taxon>
        <taxon>Mollusca</taxon>
        <taxon>Bivalvia</taxon>
        <taxon>Autobranchia</taxon>
        <taxon>Pteriomorphia</taxon>
        <taxon>Ostreida</taxon>
        <taxon>Ostreoidea</taxon>
        <taxon>Ostreidae</taxon>
        <taxon>Magallana</taxon>
    </lineage>
</organism>
<dbReference type="InParanoid" id="K1PZM0"/>
<dbReference type="EMBL" id="JH819058">
    <property type="protein sequence ID" value="EKC22010.1"/>
    <property type="molecule type" value="Genomic_DNA"/>
</dbReference>